<dbReference type="Proteomes" id="UP001139354">
    <property type="component" value="Unassembled WGS sequence"/>
</dbReference>
<dbReference type="AlphaFoldDB" id="A0A9X1S150"/>
<evidence type="ECO:0000313" key="2">
    <source>
        <dbReference type="Proteomes" id="UP001139354"/>
    </source>
</evidence>
<dbReference type="EMBL" id="JAGTTN010000001">
    <property type="protein sequence ID" value="MCC2031286.1"/>
    <property type="molecule type" value="Genomic_DNA"/>
</dbReference>
<gene>
    <name evidence="1" type="ORF">KEC57_03725</name>
</gene>
<organism evidence="1 2">
    <name type="scientific">Microbacterium allomyrinae</name>
    <dbReference type="NCBI Taxonomy" id="2830666"/>
    <lineage>
        <taxon>Bacteria</taxon>
        <taxon>Bacillati</taxon>
        <taxon>Actinomycetota</taxon>
        <taxon>Actinomycetes</taxon>
        <taxon>Micrococcales</taxon>
        <taxon>Microbacteriaceae</taxon>
        <taxon>Microbacterium</taxon>
    </lineage>
</organism>
<evidence type="ECO:0000313" key="1">
    <source>
        <dbReference type="EMBL" id="MCC2031286.1"/>
    </source>
</evidence>
<reference evidence="1" key="1">
    <citation type="submission" date="2021-04" db="EMBL/GenBank/DDBJ databases">
        <title>Microbacterium tenobrionis sp. nov. and Microbacterium allomyrinae sp. nov., isolated from larvae of Tenobrio molitor and Allomyrina dichotoma, respectively.</title>
        <authorList>
            <person name="Lee S.D."/>
        </authorList>
    </citation>
    <scope>NUCLEOTIDE SEQUENCE</scope>
    <source>
        <strain evidence="1">BWT-G7</strain>
    </source>
</reference>
<sequence>MNPLMYGAFLPDGVQLSREAARRHALQEARPKPERVRRSVLRAWRPLAQA</sequence>
<proteinExistence type="predicted"/>
<keyword evidence="2" id="KW-1185">Reference proteome</keyword>
<comment type="caution">
    <text evidence="1">The sequence shown here is derived from an EMBL/GenBank/DDBJ whole genome shotgun (WGS) entry which is preliminary data.</text>
</comment>
<protein>
    <submittedName>
        <fullName evidence="1">Uncharacterized protein</fullName>
    </submittedName>
</protein>
<accession>A0A9X1S150</accession>
<name>A0A9X1S150_9MICO</name>
<dbReference type="RefSeq" id="WP_229383178.1">
    <property type="nucleotide sequence ID" value="NZ_JAGTTN010000001.1"/>
</dbReference>